<dbReference type="EMBL" id="SEOQ01000288">
    <property type="protein sequence ID" value="TFY65993.1"/>
    <property type="molecule type" value="Genomic_DNA"/>
</dbReference>
<reference evidence="2 3" key="1">
    <citation type="submission" date="2019-02" db="EMBL/GenBank/DDBJ databases">
        <title>Genome sequencing of the rare red list fungi Dentipellis fragilis.</title>
        <authorList>
            <person name="Buettner E."/>
            <person name="Kellner H."/>
        </authorList>
    </citation>
    <scope>NUCLEOTIDE SEQUENCE [LARGE SCALE GENOMIC DNA]</scope>
    <source>
        <strain evidence="2 3">DSM 105465</strain>
    </source>
</reference>
<evidence type="ECO:0000256" key="1">
    <source>
        <dbReference type="SAM" id="MobiDB-lite"/>
    </source>
</evidence>
<feature type="compositionally biased region" description="Basic and acidic residues" evidence="1">
    <location>
        <begin position="165"/>
        <end position="175"/>
    </location>
</feature>
<keyword evidence="3" id="KW-1185">Reference proteome</keyword>
<dbReference type="AlphaFoldDB" id="A0A4Y9YWE9"/>
<accession>A0A4Y9YWE9</accession>
<feature type="compositionally biased region" description="Low complexity" evidence="1">
    <location>
        <begin position="208"/>
        <end position="222"/>
    </location>
</feature>
<feature type="region of interest" description="Disordered" evidence="1">
    <location>
        <begin position="137"/>
        <end position="286"/>
    </location>
</feature>
<evidence type="ECO:0000313" key="2">
    <source>
        <dbReference type="EMBL" id="TFY65993.1"/>
    </source>
</evidence>
<proteinExistence type="predicted"/>
<name>A0A4Y9YWE9_9AGAM</name>
<gene>
    <name evidence="2" type="ORF">EVG20_g5093</name>
</gene>
<sequence length="286" mass="30550">MLSIISEYTPKFSLRGPLLYVGPRVCPARQVERTIVGPALMPVSAKTRATTSGIQRSNGPVLFLRTRPPSSLCSAPHGIKNHSHAHPRIVAASRPEKHPHLSQIYERVSGKRLYYQPTKQGDQPQVALSTSRILGRPVTTAPAHDDPVLPSPGSDTVRPRRREKPRGPERHKAYSGEESPDTDATPCPDPECTLLAPERAEPRDDADLAATGAAGGARARPAPCSPAPVYERGGAAGALTSPNLHLGPPDRSPIIAASSKLQVPSPKFQASPPHAAPHRTTPNAKH</sequence>
<dbReference type="Proteomes" id="UP000298327">
    <property type="component" value="Unassembled WGS sequence"/>
</dbReference>
<evidence type="ECO:0000313" key="3">
    <source>
        <dbReference type="Proteomes" id="UP000298327"/>
    </source>
</evidence>
<comment type="caution">
    <text evidence="2">The sequence shown here is derived from an EMBL/GenBank/DDBJ whole genome shotgun (WGS) entry which is preliminary data.</text>
</comment>
<protein>
    <submittedName>
        <fullName evidence="2">Uncharacterized protein</fullName>
    </submittedName>
</protein>
<organism evidence="2 3">
    <name type="scientific">Dentipellis fragilis</name>
    <dbReference type="NCBI Taxonomy" id="205917"/>
    <lineage>
        <taxon>Eukaryota</taxon>
        <taxon>Fungi</taxon>
        <taxon>Dikarya</taxon>
        <taxon>Basidiomycota</taxon>
        <taxon>Agaricomycotina</taxon>
        <taxon>Agaricomycetes</taxon>
        <taxon>Russulales</taxon>
        <taxon>Hericiaceae</taxon>
        <taxon>Dentipellis</taxon>
    </lineage>
</organism>